<gene>
    <name evidence="2" type="ORF">UFOVP181_229</name>
    <name evidence="1" type="ORF">UFOVP57_410</name>
</gene>
<sequence length="496" mass="53369">MTQLFTIENDKIVINKLALSDTEGNVNHTGQLSVTGDVAVTGAITVDTLTVKTLITEAGDPADVGNWTVNAEEELVGKGLSWTHGNGSISLVYRDGNRLWSNGDIDLDISRSYKIDNVEVLSVNSLGSQVTKSNLREVGPLKKLNVIGDSILGEFAFFNSNFSRLGLNTENPNSALAILDNGVEIVLGAPADEVAQIGTYTNHDLEIITDDTARITIKNSGLIVIGNEATKTADVTIYGTLTVENIISDTRVDRISPLEFKATRDSAIFGKGLIWTGTGSPRQLVMMAGPDRLWTSESFDLAVDQSYYINNQPVLSQHRLGDLVTTSKLTSVGVLENLEVQGEVKFNGDVNVLSGTAQLKNAVFNDGVNWLNISSSRVNSSGTISINVTEDEVFYADQNEIAIGNKNNTRRAVKLFGPVSVNTNNPDPDVDFTVKGNVSFAGKKFITGTSAPSEGTFSKGNICWNDEPASDNYIGWVCVQEGAPGVWLPFGAINRQ</sequence>
<dbReference type="EMBL" id="LR796187">
    <property type="protein sequence ID" value="CAB4126009.1"/>
    <property type="molecule type" value="Genomic_DNA"/>
</dbReference>
<evidence type="ECO:0000313" key="2">
    <source>
        <dbReference type="EMBL" id="CAB5208879.1"/>
    </source>
</evidence>
<organism evidence="1">
    <name type="scientific">uncultured Caudovirales phage</name>
    <dbReference type="NCBI Taxonomy" id="2100421"/>
    <lineage>
        <taxon>Viruses</taxon>
        <taxon>Duplodnaviria</taxon>
        <taxon>Heunggongvirae</taxon>
        <taxon>Uroviricota</taxon>
        <taxon>Caudoviricetes</taxon>
        <taxon>Peduoviridae</taxon>
        <taxon>Maltschvirus</taxon>
        <taxon>Maltschvirus maltsch</taxon>
    </lineage>
</organism>
<dbReference type="EMBL" id="LR798231">
    <property type="protein sequence ID" value="CAB5208879.1"/>
    <property type="molecule type" value="Genomic_DNA"/>
</dbReference>
<accession>A0A6J5L1R9</accession>
<evidence type="ECO:0000313" key="1">
    <source>
        <dbReference type="EMBL" id="CAB4126009.1"/>
    </source>
</evidence>
<reference evidence="1" key="1">
    <citation type="submission" date="2020-04" db="EMBL/GenBank/DDBJ databases">
        <authorList>
            <person name="Chiriac C."/>
            <person name="Salcher M."/>
            <person name="Ghai R."/>
            <person name="Kavagutti S V."/>
        </authorList>
    </citation>
    <scope>NUCLEOTIDE SEQUENCE</scope>
</reference>
<name>A0A6J5L1R9_9CAUD</name>
<proteinExistence type="predicted"/>
<protein>
    <submittedName>
        <fullName evidence="1">Uncharacterized protein</fullName>
    </submittedName>
</protein>